<keyword evidence="8 15" id="KW-0418">Kinase</keyword>
<dbReference type="STRING" id="1447782.SAMN05444417_0839"/>
<dbReference type="GO" id="GO:0006355">
    <property type="term" value="P:regulation of DNA-templated transcription"/>
    <property type="evidence" value="ECO:0007669"/>
    <property type="project" value="InterPro"/>
</dbReference>
<dbReference type="EMBL" id="FQYO01000002">
    <property type="protein sequence ID" value="SHI51977.1"/>
    <property type="molecule type" value="Genomic_DNA"/>
</dbReference>
<accession>A0A1M6BTF0</accession>
<dbReference type="InterPro" id="IPR013515">
    <property type="entry name" value="Phytochrome_cen-reg"/>
</dbReference>
<dbReference type="InterPro" id="IPR016132">
    <property type="entry name" value="Phyto_chromo_attachment"/>
</dbReference>
<keyword evidence="5" id="KW-0716">Sensory transduction</keyword>
<comment type="catalytic activity">
    <reaction evidence="1">
        <text>ATP + protein L-histidine = ADP + protein N-phospho-L-histidine.</text>
        <dbReference type="EC" id="2.7.13.3"/>
    </reaction>
</comment>
<dbReference type="Gene3D" id="3.30.450.40">
    <property type="match status" value="1"/>
</dbReference>
<dbReference type="InterPro" id="IPR003018">
    <property type="entry name" value="GAF"/>
</dbReference>
<dbReference type="InterPro" id="IPR035965">
    <property type="entry name" value="PAS-like_dom_sf"/>
</dbReference>
<keyword evidence="6" id="KW-0808">Transferase</keyword>
<feature type="domain" description="Response regulatory" evidence="14">
    <location>
        <begin position="744"/>
        <end position="855"/>
    </location>
</feature>
<dbReference type="Proteomes" id="UP000184292">
    <property type="component" value="Unassembled WGS sequence"/>
</dbReference>
<dbReference type="GO" id="GO:0005524">
    <property type="term" value="F:ATP binding"/>
    <property type="evidence" value="ECO:0007669"/>
    <property type="project" value="UniProtKB-KW"/>
</dbReference>
<dbReference type="Gene3D" id="3.40.50.2300">
    <property type="match status" value="1"/>
</dbReference>
<dbReference type="InterPro" id="IPR043150">
    <property type="entry name" value="Phytochrome_PHY_sf"/>
</dbReference>
<evidence type="ECO:0000259" key="14">
    <source>
        <dbReference type="PROSITE" id="PS50110"/>
    </source>
</evidence>
<dbReference type="Pfam" id="PF08446">
    <property type="entry name" value="PAS_2"/>
    <property type="match status" value="1"/>
</dbReference>
<keyword evidence="3" id="KW-0600">Photoreceptor protein</keyword>
<dbReference type="Gene3D" id="3.30.450.20">
    <property type="entry name" value="PAS domain"/>
    <property type="match status" value="1"/>
</dbReference>
<evidence type="ECO:0000256" key="6">
    <source>
        <dbReference type="ARBA" id="ARBA00022679"/>
    </source>
</evidence>
<name>A0A1M6BTF0_9RHOB</name>
<dbReference type="Pfam" id="PF07536">
    <property type="entry name" value="HWE_HK"/>
    <property type="match status" value="1"/>
</dbReference>
<dbReference type="InterPro" id="IPR001789">
    <property type="entry name" value="Sig_transdc_resp-reg_receiver"/>
</dbReference>
<dbReference type="SUPFAM" id="SSF55781">
    <property type="entry name" value="GAF domain-like"/>
    <property type="match status" value="2"/>
</dbReference>
<dbReference type="SUPFAM" id="SSF55785">
    <property type="entry name" value="PYP-like sensor domain (PAS domain)"/>
    <property type="match status" value="1"/>
</dbReference>
<dbReference type="PROSITE" id="PS50110">
    <property type="entry name" value="RESPONSE_REGULATORY"/>
    <property type="match status" value="1"/>
</dbReference>
<keyword evidence="9" id="KW-0067">ATP-binding</keyword>
<dbReference type="Pfam" id="PF00360">
    <property type="entry name" value="PHY"/>
    <property type="match status" value="1"/>
</dbReference>
<dbReference type="GO" id="GO:0004673">
    <property type="term" value="F:protein histidine kinase activity"/>
    <property type="evidence" value="ECO:0007669"/>
    <property type="project" value="UniProtKB-EC"/>
</dbReference>
<dbReference type="PANTHER" id="PTHR41523:SF8">
    <property type="entry name" value="ETHYLENE RESPONSE SENSOR PROTEIN"/>
    <property type="match status" value="1"/>
</dbReference>
<evidence type="ECO:0000256" key="3">
    <source>
        <dbReference type="ARBA" id="ARBA00022543"/>
    </source>
</evidence>
<dbReference type="InterPro" id="IPR011006">
    <property type="entry name" value="CheY-like_superfamily"/>
</dbReference>
<dbReference type="InterPro" id="IPR029016">
    <property type="entry name" value="GAF-like_dom_sf"/>
</dbReference>
<evidence type="ECO:0000256" key="12">
    <source>
        <dbReference type="PROSITE-ProRule" id="PRU00169"/>
    </source>
</evidence>
<dbReference type="Gene3D" id="3.30.450.270">
    <property type="match status" value="1"/>
</dbReference>
<evidence type="ECO:0000259" key="13">
    <source>
        <dbReference type="PROSITE" id="PS50046"/>
    </source>
</evidence>
<evidence type="ECO:0000256" key="5">
    <source>
        <dbReference type="ARBA" id="ARBA00022606"/>
    </source>
</evidence>
<feature type="modified residue" description="4-aspartylphosphate" evidence="12">
    <location>
        <position position="794"/>
    </location>
</feature>
<dbReference type="InterPro" id="IPR001294">
    <property type="entry name" value="Phytochrome"/>
</dbReference>
<keyword evidence="10" id="KW-0157">Chromophore</keyword>
<dbReference type="GO" id="GO:0009881">
    <property type="term" value="F:photoreceptor activity"/>
    <property type="evidence" value="ECO:0007669"/>
    <property type="project" value="UniProtKB-KW"/>
</dbReference>
<sequence>MTDPTSPDPQVDLTNCDREPIHILGRVQSFGCLIAVSPDWIVTRASTNTAAILGPEAADLIGRPLGEILPADTMQILRTRMQVLGQELGAARVFDLDLFADGRRFDASIHISGRTFVFEFEPRQARRQAEDEAATVQSLIRKVRQRGAVEDAAQEAARGLRALTGLDRVMVYRFEPDETGTVIAEAMAPGMEPYLGLRYPASDIPRQARALYQRSLLRLIGDSRDEGHPVIPALGPDGRPLDLSLAVTRSVSPIHLEYLRNMGVGASLSVSILKGGRLWGLFACHHRTPIHLGYEKRSAIELFAQLFNYELAQLESEAEIGDVEKARALHDSLMSQVSSGTDIAEGFDTIADQIAEVIEFDGIALYSGGEYRCRGRAPTREEFLGLARFLNTAQTSTTFSTDEIGRGYERADSFADRAVGLLALPISRTPRDYIVLFRREIAQTVRWAGNPQKPVETGPNGQRLTPRKSFEAWQEVVRGRSAPWRAAELRAADALRVTLLEVVLKLTDAASIAQSRAQEQQELLIAELNHRVRNILNLIRALVSQGRGGTTGIEEYARVLDARIHALARAHDQLTRTDWTWTPLRTLVETEAQAFVQGKADRVRVSGDAVDLSPAAFSTLALVFHELVTNSAKHGALSDSSGEVLIGLAMQEDGSLRITWRERNGPAVQAPRRRGFGSTIIERSVPFELKGTAELHYRMTGVEAEFWLPSTYVRPGAGGIKDAPAPEAEETGPSGTGAAVLSGPTLVVDDNMIIAMDAADMLAILGSSEVHTAGSVGEALRVLERVPVTFALIDVNLGDELSLPVAQKCAELGIRAILATGYGAADDILSTYPATVVIKKPYTIEHVEHALAGNG</sequence>
<dbReference type="Gene3D" id="3.30.565.10">
    <property type="entry name" value="Histidine kinase-like ATPase, C-terminal domain"/>
    <property type="match status" value="1"/>
</dbReference>
<dbReference type="AlphaFoldDB" id="A0A1M6BTF0"/>
<dbReference type="InterPro" id="IPR013654">
    <property type="entry name" value="PAS_2"/>
</dbReference>
<evidence type="ECO:0000256" key="11">
    <source>
        <dbReference type="ARBA" id="ARBA00023170"/>
    </source>
</evidence>
<dbReference type="InterPro" id="IPR011102">
    <property type="entry name" value="Sig_transdc_His_kinase_HWE"/>
</dbReference>
<dbReference type="PANTHER" id="PTHR41523">
    <property type="entry name" value="TWO-COMPONENT SYSTEM SENSOR PROTEIN"/>
    <property type="match status" value="1"/>
</dbReference>
<dbReference type="SMART" id="SM00911">
    <property type="entry name" value="HWE_HK"/>
    <property type="match status" value="1"/>
</dbReference>
<dbReference type="RefSeq" id="WP_073326582.1">
    <property type="nucleotide sequence ID" value="NZ_FQYO01000002.1"/>
</dbReference>
<keyword evidence="7" id="KW-0547">Nucleotide-binding</keyword>
<keyword evidence="11" id="KW-0675">Receptor</keyword>
<dbReference type="SUPFAM" id="SSF52172">
    <property type="entry name" value="CheY-like"/>
    <property type="match status" value="1"/>
</dbReference>
<evidence type="ECO:0000256" key="4">
    <source>
        <dbReference type="ARBA" id="ARBA00022553"/>
    </source>
</evidence>
<evidence type="ECO:0000256" key="1">
    <source>
        <dbReference type="ARBA" id="ARBA00000085"/>
    </source>
</evidence>
<evidence type="ECO:0000256" key="10">
    <source>
        <dbReference type="ARBA" id="ARBA00022991"/>
    </source>
</evidence>
<dbReference type="Pfam" id="PF01590">
    <property type="entry name" value="GAF"/>
    <property type="match status" value="1"/>
</dbReference>
<keyword evidence="4 12" id="KW-0597">Phosphoprotein</keyword>
<reference evidence="15 16" key="1">
    <citation type="submission" date="2016-11" db="EMBL/GenBank/DDBJ databases">
        <authorList>
            <person name="Jaros S."/>
            <person name="Januszkiewicz K."/>
            <person name="Wedrychowicz H."/>
        </authorList>
    </citation>
    <scope>NUCLEOTIDE SEQUENCE [LARGE SCALE GENOMIC DNA]</scope>
    <source>
        <strain evidence="15 16">DSM 100565</strain>
    </source>
</reference>
<protein>
    <recommendedName>
        <fullName evidence="2">histidine kinase</fullName>
        <ecNumber evidence="2">2.7.13.3</ecNumber>
    </recommendedName>
</protein>
<evidence type="ECO:0000256" key="7">
    <source>
        <dbReference type="ARBA" id="ARBA00022741"/>
    </source>
</evidence>
<dbReference type="EC" id="2.7.13.3" evidence="2"/>
<dbReference type="GO" id="GO:0000160">
    <property type="term" value="P:phosphorelay signal transduction system"/>
    <property type="evidence" value="ECO:0007669"/>
    <property type="project" value="InterPro"/>
</dbReference>
<dbReference type="InterPro" id="IPR036890">
    <property type="entry name" value="HATPase_C_sf"/>
</dbReference>
<evidence type="ECO:0000313" key="16">
    <source>
        <dbReference type="Proteomes" id="UP000184292"/>
    </source>
</evidence>
<dbReference type="PRINTS" id="PR01033">
    <property type="entry name" value="PHYTOCHROME"/>
</dbReference>
<gene>
    <name evidence="15" type="ORF">SAMN05444417_0839</name>
</gene>
<organism evidence="15 16">
    <name type="scientific">Wenxinia saemankumensis</name>
    <dbReference type="NCBI Taxonomy" id="1447782"/>
    <lineage>
        <taxon>Bacteria</taxon>
        <taxon>Pseudomonadati</taxon>
        <taxon>Pseudomonadota</taxon>
        <taxon>Alphaproteobacteria</taxon>
        <taxon>Rhodobacterales</taxon>
        <taxon>Roseobacteraceae</taxon>
        <taxon>Wenxinia</taxon>
    </lineage>
</organism>
<evidence type="ECO:0000256" key="8">
    <source>
        <dbReference type="ARBA" id="ARBA00022777"/>
    </source>
</evidence>
<dbReference type="GO" id="GO:0009584">
    <property type="term" value="P:detection of visible light"/>
    <property type="evidence" value="ECO:0007669"/>
    <property type="project" value="InterPro"/>
</dbReference>
<evidence type="ECO:0000256" key="9">
    <source>
        <dbReference type="ARBA" id="ARBA00022840"/>
    </source>
</evidence>
<dbReference type="SMART" id="SM00448">
    <property type="entry name" value="REC"/>
    <property type="match status" value="1"/>
</dbReference>
<evidence type="ECO:0000256" key="2">
    <source>
        <dbReference type="ARBA" id="ARBA00012438"/>
    </source>
</evidence>
<dbReference type="OrthoDB" id="9795133at2"/>
<evidence type="ECO:0000313" key="15">
    <source>
        <dbReference type="EMBL" id="SHI51977.1"/>
    </source>
</evidence>
<proteinExistence type="predicted"/>
<feature type="domain" description="Phytochrome chromophore attachment site" evidence="13">
    <location>
        <begin position="148"/>
        <end position="305"/>
    </location>
</feature>
<keyword evidence="16" id="KW-1185">Reference proteome</keyword>
<dbReference type="PROSITE" id="PS50046">
    <property type="entry name" value="PHYTOCHROME_2"/>
    <property type="match status" value="1"/>
</dbReference>
<dbReference type="SMART" id="SM00065">
    <property type="entry name" value="GAF"/>
    <property type="match status" value="1"/>
</dbReference>